<feature type="transmembrane region" description="Helical" evidence="1">
    <location>
        <begin position="84"/>
        <end position="105"/>
    </location>
</feature>
<dbReference type="Proteomes" id="UP001141659">
    <property type="component" value="Unassembled WGS sequence"/>
</dbReference>
<evidence type="ECO:0000313" key="3">
    <source>
        <dbReference type="Proteomes" id="UP001141659"/>
    </source>
</evidence>
<comment type="caution">
    <text evidence="2">The sequence shown here is derived from an EMBL/GenBank/DDBJ whole genome shotgun (WGS) entry which is preliminary data.</text>
</comment>
<dbReference type="InterPro" id="IPR021362">
    <property type="entry name" value="DUF2834"/>
</dbReference>
<accession>A0AAW5T778</accession>
<keyword evidence="1" id="KW-1133">Transmembrane helix</keyword>
<keyword evidence="1" id="KW-0812">Transmembrane</keyword>
<reference evidence="2" key="2">
    <citation type="journal article" date="2022" name="BMC Genomics">
        <title>Comparative genome analysis of mycobacteria focusing on tRNA and non-coding RNA.</title>
        <authorList>
            <person name="Behra P.R.K."/>
            <person name="Pettersson B.M.F."/>
            <person name="Ramesh M."/>
            <person name="Das S."/>
            <person name="Dasgupta S."/>
            <person name="Kirsebom L.A."/>
        </authorList>
    </citation>
    <scope>NUCLEOTIDE SEQUENCE</scope>
    <source>
        <strain evidence="2">DSM 44242</strain>
    </source>
</reference>
<dbReference type="RefSeq" id="WP_200826591.1">
    <property type="nucleotide sequence ID" value="NZ_JACKVC010000018.1"/>
</dbReference>
<gene>
    <name evidence="2" type="ORF">H5P34_20815</name>
</gene>
<keyword evidence="1" id="KW-0472">Membrane</keyword>
<evidence type="ECO:0000313" key="2">
    <source>
        <dbReference type="EMBL" id="MCV7390506.1"/>
    </source>
</evidence>
<name>A0AAW5T778_9MYCO</name>
<organism evidence="2 3">
    <name type="scientific">Mycolicibacterium porcinum</name>
    <dbReference type="NCBI Taxonomy" id="39693"/>
    <lineage>
        <taxon>Bacteria</taxon>
        <taxon>Bacillati</taxon>
        <taxon>Actinomycetota</taxon>
        <taxon>Actinomycetes</taxon>
        <taxon>Mycobacteriales</taxon>
        <taxon>Mycobacteriaceae</taxon>
        <taxon>Mycolicibacterium</taxon>
    </lineage>
</organism>
<proteinExistence type="predicted"/>
<sequence length="131" mass="14638">MAMLTRNDKIVCGTYAVIAVVALVATWWNNIGFFTTESTSLIDFFRSGYANYGSSSLTNDLLLFGLAAFVFMVVEARRIGIPKVWIYIVLSAVVAVSVAFPLFLIRRQLVLADRRVVELQRKLASRDSLLN</sequence>
<feature type="transmembrane region" description="Helical" evidence="1">
    <location>
        <begin position="12"/>
        <end position="29"/>
    </location>
</feature>
<dbReference type="EMBL" id="JACKVC010000018">
    <property type="protein sequence ID" value="MCV7390506.1"/>
    <property type="molecule type" value="Genomic_DNA"/>
</dbReference>
<dbReference type="AlphaFoldDB" id="A0AAW5T778"/>
<evidence type="ECO:0000256" key="1">
    <source>
        <dbReference type="SAM" id="Phobius"/>
    </source>
</evidence>
<feature type="transmembrane region" description="Helical" evidence="1">
    <location>
        <begin position="49"/>
        <end position="72"/>
    </location>
</feature>
<reference evidence="2" key="1">
    <citation type="submission" date="2020-07" db="EMBL/GenBank/DDBJ databases">
        <authorList>
            <person name="Pettersson B.M.F."/>
            <person name="Behra P.R.K."/>
            <person name="Ramesh M."/>
            <person name="Das S."/>
            <person name="Dasgupta S."/>
            <person name="Kirsebom L.A."/>
        </authorList>
    </citation>
    <scope>NUCLEOTIDE SEQUENCE</scope>
    <source>
        <strain evidence="2">DSM 44242</strain>
    </source>
</reference>
<protein>
    <submittedName>
        <fullName evidence="2">DUF2834 domain-containing protein</fullName>
    </submittedName>
</protein>
<dbReference type="Pfam" id="PF11196">
    <property type="entry name" value="DUF2834"/>
    <property type="match status" value="1"/>
</dbReference>